<dbReference type="EMBL" id="QJNU01000289">
    <property type="protein sequence ID" value="RYP03009.1"/>
    <property type="molecule type" value="Genomic_DNA"/>
</dbReference>
<gene>
    <name evidence="1" type="ORF">DL764_005430</name>
</gene>
<proteinExistence type="predicted"/>
<name>A0A4V1XAJ9_9PEZI</name>
<evidence type="ECO:0000313" key="2">
    <source>
        <dbReference type="Proteomes" id="UP000293360"/>
    </source>
</evidence>
<dbReference type="Proteomes" id="UP000293360">
    <property type="component" value="Unassembled WGS sequence"/>
</dbReference>
<protein>
    <recommendedName>
        <fullName evidence="3">F-box domain-containing protein</fullName>
    </recommendedName>
</protein>
<keyword evidence="2" id="KW-1185">Reference proteome</keyword>
<sequence length="254" mass="29151">MEQVLGTPELLENILLGVDFVTLLTSAQRVNRQWLDLISNSPALQCALFFRPDFSPNQEPRRNPLLVSHWDFSLWLTGAKVNPKPSVLVGNASWRRMLLQQPPGQVLGVCNEFYMIHGEWTRPIFQMLGYSTIRCEYGDGIRMGHLREWTDQPVQATISCVYWDTQIRGENFSCAADEAANEEEMAKLTELEEVADALIIKTFNMEDETLRPYAASRLLSASICNRDEDRYTPIRVTEWHPSSLWNRLKGQETT</sequence>
<reference evidence="1 2" key="1">
    <citation type="submission" date="2018-06" db="EMBL/GenBank/DDBJ databases">
        <title>Complete Genomes of Monosporascus.</title>
        <authorList>
            <person name="Robinson A.J."/>
            <person name="Natvig D.O."/>
        </authorList>
    </citation>
    <scope>NUCLEOTIDE SEQUENCE [LARGE SCALE GENOMIC DNA]</scope>
    <source>
        <strain evidence="1 2">CBS 110550</strain>
    </source>
</reference>
<accession>A0A4V1XAJ9</accession>
<comment type="caution">
    <text evidence="1">The sequence shown here is derived from an EMBL/GenBank/DDBJ whole genome shotgun (WGS) entry which is preliminary data.</text>
</comment>
<organism evidence="1 2">
    <name type="scientific">Monosporascus ibericus</name>
    <dbReference type="NCBI Taxonomy" id="155417"/>
    <lineage>
        <taxon>Eukaryota</taxon>
        <taxon>Fungi</taxon>
        <taxon>Dikarya</taxon>
        <taxon>Ascomycota</taxon>
        <taxon>Pezizomycotina</taxon>
        <taxon>Sordariomycetes</taxon>
        <taxon>Xylariomycetidae</taxon>
        <taxon>Xylariales</taxon>
        <taxon>Xylariales incertae sedis</taxon>
        <taxon>Monosporascus</taxon>
    </lineage>
</organism>
<evidence type="ECO:0000313" key="1">
    <source>
        <dbReference type="EMBL" id="RYP03009.1"/>
    </source>
</evidence>
<dbReference type="AlphaFoldDB" id="A0A4V1XAJ9"/>
<dbReference type="STRING" id="155417.A0A4V1XAJ9"/>
<evidence type="ECO:0008006" key="3">
    <source>
        <dbReference type="Google" id="ProtNLM"/>
    </source>
</evidence>
<dbReference type="OrthoDB" id="3800738at2759"/>